<dbReference type="InterPro" id="IPR016024">
    <property type="entry name" value="ARM-type_fold"/>
</dbReference>
<accession>A0A367ZNP9</accession>
<sequence length="207" mass="22977">MLADAFHRYITSDRPAELHQAFQAIGNGEEITAEEAPLVIALLVPHLQSPDRTVRQGCRTILGRLRKRFPEAFLPSETEGKQEAGDDPFPYLVKFAAQQCNAPASLLIEAAVHFQTTGDEDTAGKLVEYVLDRYPEAAVCQHVSEVADRFLAEEAPRWAALWQRTAGPAISPAPAVRGWMPRLSPLEMGLAILVATFLHTLLVWRWP</sequence>
<evidence type="ECO:0000313" key="1">
    <source>
        <dbReference type="EMBL" id="RCK78981.1"/>
    </source>
</evidence>
<evidence type="ECO:0000313" key="2">
    <source>
        <dbReference type="Proteomes" id="UP000252355"/>
    </source>
</evidence>
<dbReference type="Proteomes" id="UP000252355">
    <property type="component" value="Unassembled WGS sequence"/>
</dbReference>
<proteinExistence type="predicted"/>
<dbReference type="AlphaFoldDB" id="A0A367ZNP9"/>
<dbReference type="SUPFAM" id="SSF48371">
    <property type="entry name" value="ARM repeat"/>
    <property type="match status" value="1"/>
</dbReference>
<name>A0A367ZNP9_9BACT</name>
<organism evidence="1 2">
    <name type="scientific">Candidatus Ozemobacter sibiricus</name>
    <dbReference type="NCBI Taxonomy" id="2268124"/>
    <lineage>
        <taxon>Bacteria</taxon>
        <taxon>Candidatus Ozemobacteria</taxon>
        <taxon>Candidatus Ozemobacterales</taxon>
        <taxon>Candidatus Ozemobacteraceae</taxon>
        <taxon>Candidatus Ozemobacter</taxon>
    </lineage>
</organism>
<comment type="caution">
    <text evidence="1">The sequence shown here is derived from an EMBL/GenBank/DDBJ whole genome shotgun (WGS) entry which is preliminary data.</text>
</comment>
<protein>
    <submittedName>
        <fullName evidence="1">Uncharacterized protein</fullName>
    </submittedName>
</protein>
<gene>
    <name evidence="1" type="ORF">OZSIB_0532</name>
</gene>
<dbReference type="EMBL" id="QOQW01000017">
    <property type="protein sequence ID" value="RCK78981.1"/>
    <property type="molecule type" value="Genomic_DNA"/>
</dbReference>
<reference evidence="1 2" key="1">
    <citation type="submission" date="2018-05" db="EMBL/GenBank/DDBJ databases">
        <title>A metagenomic window into the 2 km-deep terrestrial subsurface aquifer revealed taxonomically and functionally diverse microbial community comprising novel uncultured bacterial lineages.</title>
        <authorList>
            <person name="Kadnikov V.V."/>
            <person name="Mardanov A.V."/>
            <person name="Beletsky A.V."/>
            <person name="Banks D."/>
            <person name="Pimenov N.V."/>
            <person name="Frank Y.A."/>
            <person name="Karnachuk O.V."/>
            <person name="Ravin N.V."/>
        </authorList>
    </citation>
    <scope>NUCLEOTIDE SEQUENCE [LARGE SCALE GENOMIC DNA]</scope>
    <source>
        <strain evidence="1">BY5</strain>
    </source>
</reference>